<name>A0ABP6Y4I1_9ACTN</name>
<dbReference type="SUPFAM" id="SSF53383">
    <property type="entry name" value="PLP-dependent transferases"/>
    <property type="match status" value="1"/>
</dbReference>
<evidence type="ECO:0000259" key="5">
    <source>
        <dbReference type="Pfam" id="PF00155"/>
    </source>
</evidence>
<keyword evidence="2 4" id="KW-0032">Aminotransferase</keyword>
<dbReference type="Pfam" id="PF00155">
    <property type="entry name" value="Aminotran_1_2"/>
    <property type="match status" value="1"/>
</dbReference>
<evidence type="ECO:0000256" key="4">
    <source>
        <dbReference type="RuleBase" id="RU000481"/>
    </source>
</evidence>
<dbReference type="CDD" id="cd00609">
    <property type="entry name" value="AAT_like"/>
    <property type="match status" value="1"/>
</dbReference>
<dbReference type="InterPro" id="IPR015422">
    <property type="entry name" value="PyrdxlP-dep_Trfase_small"/>
</dbReference>
<feature type="domain" description="Aminotransferase class I/classII large" evidence="5">
    <location>
        <begin position="37"/>
        <end position="371"/>
    </location>
</feature>
<dbReference type="RefSeq" id="WP_204911219.1">
    <property type="nucleotide sequence ID" value="NZ_BAAAYR010000005.1"/>
</dbReference>
<dbReference type="NCBIfam" id="TIGR03539">
    <property type="entry name" value="DapC_actino"/>
    <property type="match status" value="1"/>
</dbReference>
<evidence type="ECO:0000256" key="3">
    <source>
        <dbReference type="ARBA" id="ARBA00022679"/>
    </source>
</evidence>
<dbReference type="Gene3D" id="3.40.640.10">
    <property type="entry name" value="Type I PLP-dependent aspartate aminotransferase-like (Major domain)"/>
    <property type="match status" value="1"/>
</dbReference>
<evidence type="ECO:0000313" key="6">
    <source>
        <dbReference type="EMBL" id="GAA3577350.1"/>
    </source>
</evidence>
<evidence type="ECO:0000256" key="1">
    <source>
        <dbReference type="ARBA" id="ARBA00001933"/>
    </source>
</evidence>
<keyword evidence="3 4" id="KW-0808">Transferase</keyword>
<protein>
    <recommendedName>
        <fullName evidence="4">Aminotransferase</fullName>
        <ecNumber evidence="4">2.6.1.-</ecNumber>
    </recommendedName>
</protein>
<dbReference type="PROSITE" id="PS00105">
    <property type="entry name" value="AA_TRANSFER_CLASS_1"/>
    <property type="match status" value="1"/>
</dbReference>
<dbReference type="EC" id="2.6.1.-" evidence="4"/>
<dbReference type="Gene3D" id="3.90.1150.10">
    <property type="entry name" value="Aspartate Aminotransferase, domain 1"/>
    <property type="match status" value="1"/>
</dbReference>
<keyword evidence="7" id="KW-1185">Reference proteome</keyword>
<proteinExistence type="inferred from homology"/>
<organism evidence="6 7">
    <name type="scientific">Microlunatus spumicola</name>
    <dbReference type="NCBI Taxonomy" id="81499"/>
    <lineage>
        <taxon>Bacteria</taxon>
        <taxon>Bacillati</taxon>
        <taxon>Actinomycetota</taxon>
        <taxon>Actinomycetes</taxon>
        <taxon>Propionibacteriales</taxon>
        <taxon>Propionibacteriaceae</taxon>
        <taxon>Microlunatus</taxon>
    </lineage>
</organism>
<dbReference type="Proteomes" id="UP001500767">
    <property type="component" value="Unassembled WGS sequence"/>
</dbReference>
<gene>
    <name evidence="6" type="ORF">GCM10022197_38270</name>
</gene>
<dbReference type="InterPro" id="IPR019880">
    <property type="entry name" value="OxyQ"/>
</dbReference>
<evidence type="ECO:0000313" key="7">
    <source>
        <dbReference type="Proteomes" id="UP001500767"/>
    </source>
</evidence>
<dbReference type="InterPro" id="IPR015421">
    <property type="entry name" value="PyrdxlP-dep_Trfase_major"/>
</dbReference>
<dbReference type="InterPro" id="IPR004839">
    <property type="entry name" value="Aminotransferase_I/II_large"/>
</dbReference>
<dbReference type="PANTHER" id="PTHR42832:SF3">
    <property type="entry name" value="L-GLUTAMINE--4-(METHYLSULFANYL)-2-OXOBUTANOATE AMINOTRANSFERASE"/>
    <property type="match status" value="1"/>
</dbReference>
<sequence length="375" mass="39741">MSVTASARRGLGAGLPDFPWDTLATARTTANAYPGGVVDLSIGTPVDPTPEVAQRALADGADSPGYPLTSGTPALREALAAYVDRRWGAAVLPEATLPLVGSKELVAWLPTLLGLGPDDTVVYPEAAYPTYAAGVQVAGARGVACDDLTRLDARGIRPALVWLNSPSNPTGEVLAPSVLAERVAWAREHGAIVASDECYGEFGWEADPVSVLHPDVSGDGHDGLLAVFSLSKRSNLAGYRAGFLAGDPALVSELLEVRKHLGMLVPRPVQDVMVAVLADTAHVEVQRERYAARRARLRPALEAAGFTIHHSEAGLYLWATRGEDSRTTLAWLAERGILVAPGDFYGDAARQFVRLALTATDERIDAAVERLTRSV</sequence>
<comment type="cofactor">
    <cofactor evidence="1 4">
        <name>pyridoxal 5'-phosphate</name>
        <dbReference type="ChEBI" id="CHEBI:597326"/>
    </cofactor>
</comment>
<comment type="caution">
    <text evidence="6">The sequence shown here is derived from an EMBL/GenBank/DDBJ whole genome shotgun (WGS) entry which is preliminary data.</text>
</comment>
<dbReference type="PANTHER" id="PTHR42832">
    <property type="entry name" value="AMINO ACID AMINOTRANSFERASE"/>
    <property type="match status" value="1"/>
</dbReference>
<dbReference type="InterPro" id="IPR015424">
    <property type="entry name" value="PyrdxlP-dep_Trfase"/>
</dbReference>
<dbReference type="GO" id="GO:0008483">
    <property type="term" value="F:transaminase activity"/>
    <property type="evidence" value="ECO:0007669"/>
    <property type="project" value="UniProtKB-KW"/>
</dbReference>
<comment type="similarity">
    <text evidence="4">Belongs to the class-I pyridoxal-phosphate-dependent aminotransferase family.</text>
</comment>
<dbReference type="InterPro" id="IPR004838">
    <property type="entry name" value="NHTrfase_class1_PyrdxlP-BS"/>
</dbReference>
<dbReference type="EMBL" id="BAAAYR010000005">
    <property type="protein sequence ID" value="GAA3577350.1"/>
    <property type="molecule type" value="Genomic_DNA"/>
</dbReference>
<dbReference type="InterPro" id="IPR050881">
    <property type="entry name" value="LL-DAP_aminotransferase"/>
</dbReference>
<reference evidence="7" key="1">
    <citation type="journal article" date="2019" name="Int. J. Syst. Evol. Microbiol.">
        <title>The Global Catalogue of Microorganisms (GCM) 10K type strain sequencing project: providing services to taxonomists for standard genome sequencing and annotation.</title>
        <authorList>
            <consortium name="The Broad Institute Genomics Platform"/>
            <consortium name="The Broad Institute Genome Sequencing Center for Infectious Disease"/>
            <person name="Wu L."/>
            <person name="Ma J."/>
        </authorList>
    </citation>
    <scope>NUCLEOTIDE SEQUENCE [LARGE SCALE GENOMIC DNA]</scope>
    <source>
        <strain evidence="7">JCM 16540</strain>
    </source>
</reference>
<accession>A0ABP6Y4I1</accession>
<evidence type="ECO:0000256" key="2">
    <source>
        <dbReference type="ARBA" id="ARBA00022576"/>
    </source>
</evidence>